<evidence type="ECO:0000256" key="1">
    <source>
        <dbReference type="SAM" id="MobiDB-lite"/>
    </source>
</evidence>
<keyword evidence="4" id="KW-1185">Reference proteome</keyword>
<evidence type="ECO:0000313" key="3">
    <source>
        <dbReference type="EMBL" id="OMJ17095.1"/>
    </source>
</evidence>
<evidence type="ECO:0000313" key="4">
    <source>
        <dbReference type="Proteomes" id="UP000187283"/>
    </source>
</evidence>
<feature type="compositionally biased region" description="Polar residues" evidence="1">
    <location>
        <begin position="329"/>
        <end position="346"/>
    </location>
</feature>
<feature type="region of interest" description="Disordered" evidence="1">
    <location>
        <begin position="191"/>
        <end position="346"/>
    </location>
</feature>
<feature type="compositionally biased region" description="Low complexity" evidence="1">
    <location>
        <begin position="545"/>
        <end position="566"/>
    </location>
</feature>
<feature type="signal peptide" evidence="2">
    <location>
        <begin position="1"/>
        <end position="24"/>
    </location>
</feature>
<sequence>MKSFKISLISFICFGYLLFSESNAQMYNDVGNSGYDSSFLDQKWKAIIYNDKNNQQTYSNRGKGFVNQNYFDLSKGNAFDAQYGSFNKYSGNRGIGGYNDYNRDTGHSKLTSYLIKSNSGNGVISDDPDFVRGSDSSTSNVKNIQNQDVDYGIHRDNGESYPAKSIETTTKLVEKTTTRTKLVTNYVTLSKDSNDGVKYNNESTDGYPSSAPDYDLGNFGPTRSIQKPNPTLNPNTFDSGMGRDPRPVFSDGTTNNGSGSPSSNRNPGTNTIDNGLDGYSPENGKPMPHNGNEQYGSRPGPPNIYGNGPYNPYQYTYNENGGYKPESLPDNNGYGSQTPHNSGSNTNPAFVMQCFTVKSPKMGYEESGRQKIMDWRVKRQYHQSRSGDGKIPGYPVIDIANNGYIDQSQEYAINNDDKNKDWLVKELSTKHGSVRICLVTEMGNNKFSKDDSSFLAQNFPVVHHNGYEKIPIIYIIFNGGKDNYQHDKPRNTNDYDYQIVTNTIKYPQFVPNKPKPVTYDTPQTQYTPMSSPVSSFTEKTRTSSERGSSSSETKKSTQITKTSSSEMSYSRPTESKTKSSVSASSTFTKATSSYDNTESYPVVYTTVTVDYPGLQEIYAA</sequence>
<evidence type="ECO:0000256" key="2">
    <source>
        <dbReference type="SAM" id="SignalP"/>
    </source>
</evidence>
<dbReference type="Proteomes" id="UP000187283">
    <property type="component" value="Unassembled WGS sequence"/>
</dbReference>
<feature type="compositionally biased region" description="Low complexity" evidence="1">
    <location>
        <begin position="303"/>
        <end position="318"/>
    </location>
</feature>
<keyword evidence="2" id="KW-0732">Signal</keyword>
<organism evidence="3 4">
    <name type="scientific">Smittium culicis</name>
    <dbReference type="NCBI Taxonomy" id="133412"/>
    <lineage>
        <taxon>Eukaryota</taxon>
        <taxon>Fungi</taxon>
        <taxon>Fungi incertae sedis</taxon>
        <taxon>Zoopagomycota</taxon>
        <taxon>Kickxellomycotina</taxon>
        <taxon>Harpellomycetes</taxon>
        <taxon>Harpellales</taxon>
        <taxon>Legeriomycetaceae</taxon>
        <taxon>Smittium</taxon>
    </lineage>
</organism>
<feature type="compositionally biased region" description="Low complexity" evidence="1">
    <location>
        <begin position="252"/>
        <end position="271"/>
    </location>
</feature>
<dbReference type="AlphaFoldDB" id="A0A1R1XR53"/>
<comment type="caution">
    <text evidence="3">The sequence shown here is derived from an EMBL/GenBank/DDBJ whole genome shotgun (WGS) entry which is preliminary data.</text>
</comment>
<reference evidence="3 4" key="1">
    <citation type="submission" date="2017-01" db="EMBL/GenBank/DDBJ databases">
        <authorList>
            <person name="Mah S.A."/>
            <person name="Swanson W.J."/>
            <person name="Moy G.W."/>
            <person name="Vacquier V.D."/>
        </authorList>
    </citation>
    <scope>NUCLEOTIDE SEQUENCE [LARGE SCALE GENOMIC DNA]</scope>
    <source>
        <strain evidence="3 4">GSMNP</strain>
    </source>
</reference>
<dbReference type="EMBL" id="LSSN01002145">
    <property type="protein sequence ID" value="OMJ17095.1"/>
    <property type="molecule type" value="Genomic_DNA"/>
</dbReference>
<name>A0A1R1XR53_9FUNG</name>
<gene>
    <name evidence="3" type="ORF">AYI70_g6195</name>
</gene>
<dbReference type="OrthoDB" id="5649041at2759"/>
<feature type="compositionally biased region" description="Polar residues" evidence="1">
    <location>
        <begin position="520"/>
        <end position="536"/>
    </location>
</feature>
<feature type="compositionally biased region" description="Polar residues" evidence="1">
    <location>
        <begin position="221"/>
        <end position="238"/>
    </location>
</feature>
<accession>A0A1R1XR53</accession>
<proteinExistence type="predicted"/>
<protein>
    <submittedName>
        <fullName evidence="3">Uncharacterized protein</fullName>
    </submittedName>
</protein>
<feature type="region of interest" description="Disordered" evidence="1">
    <location>
        <begin position="510"/>
        <end position="593"/>
    </location>
</feature>
<feature type="chain" id="PRO_5012096583" evidence="2">
    <location>
        <begin position="25"/>
        <end position="620"/>
    </location>
</feature>
<feature type="compositionally biased region" description="Low complexity" evidence="1">
    <location>
        <begin position="578"/>
        <end position="593"/>
    </location>
</feature>